<dbReference type="AlphaFoldDB" id="A0A1X0IZE7"/>
<dbReference type="Proteomes" id="UP000192534">
    <property type="component" value="Unassembled WGS sequence"/>
</dbReference>
<name>A0A1X0IZE7_MYCRH</name>
<dbReference type="InterPro" id="IPR036291">
    <property type="entry name" value="NAD(P)-bd_dom_sf"/>
</dbReference>
<sequence length="363" mass="39999">MTKPIAIIGAASFVGARLVERAELLEDIPIVPIVRSPRSQGRLARFGTRLALGDAGDAASLVPLLRGCGMVVNLTLADDRRILGDVQAMYTACQEAQVPLFVHMSSGEVFGRAEEPELSDDSVADSPHWMEYAHGKRAAEAWLRSQPDGPVKVVILRPGLVWGPGAGWLVDPAKALLDGTAYLFNEGRGICNLIHVDNLMAHLLQLADSPHPSSGVFNISDAETHTWAEFYRAIAHEVRVDPSTVRMLPESAFRESRLHAVRQKLFNVAPARAVKRRMTGDTKGRIKQALRDRLSPPISEPQLIVPEPDVSKQIWWLQGTARKLPSTKFAEHYPGLQLKPFDELMTAAGKWLRFAGFENSDRS</sequence>
<dbReference type="InterPro" id="IPR051783">
    <property type="entry name" value="NAD(P)-dependent_oxidoreduct"/>
</dbReference>
<dbReference type="RefSeq" id="WP_165760803.1">
    <property type="nucleotide sequence ID" value="NZ_JACKUO010000022.1"/>
</dbReference>
<protein>
    <recommendedName>
        <fullName evidence="1">NAD-dependent epimerase/dehydratase domain-containing protein</fullName>
    </recommendedName>
</protein>
<organism evidence="2 3">
    <name type="scientific">Mycolicibacterium rhodesiae</name>
    <name type="common">Mycobacterium rhodesiae</name>
    <dbReference type="NCBI Taxonomy" id="36814"/>
    <lineage>
        <taxon>Bacteria</taxon>
        <taxon>Bacillati</taxon>
        <taxon>Actinomycetota</taxon>
        <taxon>Actinomycetes</taxon>
        <taxon>Mycobacteriales</taxon>
        <taxon>Mycobacteriaceae</taxon>
        <taxon>Mycolicibacterium</taxon>
    </lineage>
</organism>
<comment type="caution">
    <text evidence="2">The sequence shown here is derived from an EMBL/GenBank/DDBJ whole genome shotgun (WGS) entry which is preliminary data.</text>
</comment>
<evidence type="ECO:0000313" key="2">
    <source>
        <dbReference type="EMBL" id="ORB54731.1"/>
    </source>
</evidence>
<dbReference type="CDD" id="cd08946">
    <property type="entry name" value="SDR_e"/>
    <property type="match status" value="1"/>
</dbReference>
<keyword evidence="3" id="KW-1185">Reference proteome</keyword>
<dbReference type="Pfam" id="PF01370">
    <property type="entry name" value="Epimerase"/>
    <property type="match status" value="1"/>
</dbReference>
<dbReference type="EMBL" id="MVIH01000003">
    <property type="protein sequence ID" value="ORB54731.1"/>
    <property type="molecule type" value="Genomic_DNA"/>
</dbReference>
<dbReference type="SUPFAM" id="SSF51735">
    <property type="entry name" value="NAD(P)-binding Rossmann-fold domains"/>
    <property type="match status" value="1"/>
</dbReference>
<accession>A0A1X0IZE7</accession>
<reference evidence="2 3" key="1">
    <citation type="submission" date="2016-12" db="EMBL/GenBank/DDBJ databases">
        <title>The new phylogeny of genus Mycobacterium.</title>
        <authorList>
            <person name="Tortoli E."/>
            <person name="Trovato A."/>
            <person name="Cirillo D.M."/>
        </authorList>
    </citation>
    <scope>NUCLEOTIDE SEQUENCE [LARGE SCALE GENOMIC DNA]</scope>
    <source>
        <strain evidence="2 3">DSM 44223</strain>
    </source>
</reference>
<feature type="domain" description="NAD-dependent epimerase/dehydratase" evidence="1">
    <location>
        <begin position="5"/>
        <end position="219"/>
    </location>
</feature>
<evidence type="ECO:0000259" key="1">
    <source>
        <dbReference type="Pfam" id="PF01370"/>
    </source>
</evidence>
<evidence type="ECO:0000313" key="3">
    <source>
        <dbReference type="Proteomes" id="UP000192534"/>
    </source>
</evidence>
<dbReference type="Gene3D" id="3.40.50.720">
    <property type="entry name" value="NAD(P)-binding Rossmann-like Domain"/>
    <property type="match status" value="1"/>
</dbReference>
<dbReference type="PANTHER" id="PTHR48079">
    <property type="entry name" value="PROTEIN YEEZ"/>
    <property type="match status" value="1"/>
</dbReference>
<dbReference type="GO" id="GO:0004029">
    <property type="term" value="F:aldehyde dehydrogenase (NAD+) activity"/>
    <property type="evidence" value="ECO:0007669"/>
    <property type="project" value="TreeGrafter"/>
</dbReference>
<dbReference type="PANTHER" id="PTHR48079:SF6">
    <property type="entry name" value="NAD(P)-BINDING DOMAIN-CONTAINING PROTEIN-RELATED"/>
    <property type="match status" value="1"/>
</dbReference>
<dbReference type="GO" id="GO:0005737">
    <property type="term" value="C:cytoplasm"/>
    <property type="evidence" value="ECO:0007669"/>
    <property type="project" value="TreeGrafter"/>
</dbReference>
<proteinExistence type="predicted"/>
<dbReference type="InterPro" id="IPR001509">
    <property type="entry name" value="Epimerase_deHydtase"/>
</dbReference>
<gene>
    <name evidence="2" type="ORF">BST42_07970</name>
</gene>